<evidence type="ECO:0000256" key="4">
    <source>
        <dbReference type="ARBA" id="ARBA00023027"/>
    </source>
</evidence>
<dbReference type="EC" id="1.6.5.-" evidence="6"/>
<dbReference type="OrthoDB" id="9805013at2"/>
<dbReference type="Proteomes" id="UP000244937">
    <property type="component" value="Chromosome"/>
</dbReference>
<comment type="cofactor">
    <cofactor evidence="6">
        <name>FMN</name>
        <dbReference type="ChEBI" id="CHEBI:58210"/>
    </cofactor>
    <text evidence="6">Binds 1 FMN per subunit.</text>
</comment>
<dbReference type="PANTHER" id="PTHR43741:SF4">
    <property type="entry name" value="FMN-DEPENDENT NADH:QUINONE OXIDOREDUCTASE"/>
    <property type="match status" value="1"/>
</dbReference>
<comment type="subunit">
    <text evidence="6">Homodimer.</text>
</comment>
<feature type="binding site" evidence="6">
    <location>
        <position position="10"/>
    </location>
    <ligand>
        <name>FMN</name>
        <dbReference type="ChEBI" id="CHEBI:58210"/>
    </ligand>
</feature>
<comment type="caution">
    <text evidence="6">Lacks conserved residue(s) required for the propagation of feature annotation.</text>
</comment>
<comment type="function">
    <text evidence="6">Also exhibits azoreductase activity. Catalyzes the reductive cleavage of the azo bond in aromatic azo compounds to the corresponding amines.</text>
</comment>
<dbReference type="AlphaFoldDB" id="A0A2S1SIW1"/>
<organism evidence="8 9">
    <name type="scientific">Flavobacterium pallidum</name>
    <dbReference type="NCBI Taxonomy" id="2172098"/>
    <lineage>
        <taxon>Bacteria</taxon>
        <taxon>Pseudomonadati</taxon>
        <taxon>Bacteroidota</taxon>
        <taxon>Flavobacteriia</taxon>
        <taxon>Flavobacteriales</taxon>
        <taxon>Flavobacteriaceae</taxon>
        <taxon>Flavobacterium</taxon>
    </lineage>
</organism>
<evidence type="ECO:0000259" key="7">
    <source>
        <dbReference type="Pfam" id="PF02525"/>
    </source>
</evidence>
<comment type="similarity">
    <text evidence="6">Belongs to the azoreductase type 1 family.</text>
</comment>
<evidence type="ECO:0000313" key="9">
    <source>
        <dbReference type="Proteomes" id="UP000244937"/>
    </source>
</evidence>
<dbReference type="Pfam" id="PF02525">
    <property type="entry name" value="Flavodoxin_2"/>
    <property type="match status" value="1"/>
</dbReference>
<dbReference type="InterPro" id="IPR023048">
    <property type="entry name" value="NADH:quinone_OxRdtase_FMN_depd"/>
</dbReference>
<comment type="catalytic activity">
    <reaction evidence="6">
        <text>2 a quinone + NADH + H(+) = 2 a 1,4-benzosemiquinone + NAD(+)</text>
        <dbReference type="Rhea" id="RHEA:65952"/>
        <dbReference type="ChEBI" id="CHEBI:15378"/>
        <dbReference type="ChEBI" id="CHEBI:57540"/>
        <dbReference type="ChEBI" id="CHEBI:57945"/>
        <dbReference type="ChEBI" id="CHEBI:132124"/>
        <dbReference type="ChEBI" id="CHEBI:134225"/>
    </reaction>
</comment>
<dbReference type="EMBL" id="CP029187">
    <property type="protein sequence ID" value="AWI26277.1"/>
    <property type="molecule type" value="Genomic_DNA"/>
</dbReference>
<dbReference type="GO" id="GO:0010181">
    <property type="term" value="F:FMN binding"/>
    <property type="evidence" value="ECO:0007669"/>
    <property type="project" value="UniProtKB-UniRule"/>
</dbReference>
<dbReference type="PANTHER" id="PTHR43741">
    <property type="entry name" value="FMN-DEPENDENT NADH-AZOREDUCTASE 1"/>
    <property type="match status" value="1"/>
</dbReference>
<feature type="binding site" evidence="6">
    <location>
        <begin position="96"/>
        <end position="99"/>
    </location>
    <ligand>
        <name>FMN</name>
        <dbReference type="ChEBI" id="CHEBI:58210"/>
    </ligand>
</feature>
<gene>
    <name evidence="6" type="primary">azoR</name>
    <name evidence="8" type="ORF">HYN49_10395</name>
</gene>
<dbReference type="InterPro" id="IPR050104">
    <property type="entry name" value="FMN-dep_NADH:Q_OxRdtase_AzoR1"/>
</dbReference>
<sequence length="198" mass="21073">MKTILNIISSPGKGASASIRVADSIIEKLQEEHPGSSVIVRDLSANPLPHLDATLLASFFSPAETHSDAQKAAIANSDQAIAEVKEADVIVIGVPMYNFGIPSTLKAWIDHIFRAGVTFSYGPDGPVGLLGDKKIYLSIASGGKYSEGAMAQYDFTDPYLRKALGFIGLTDITTFRAEGLKMADGDKVVENVVDSMVL</sequence>
<dbReference type="InterPro" id="IPR029039">
    <property type="entry name" value="Flavoprotein-like_sf"/>
</dbReference>
<dbReference type="RefSeq" id="WP_108904055.1">
    <property type="nucleotide sequence ID" value="NZ_CP029187.1"/>
</dbReference>
<reference evidence="8 9" key="1">
    <citation type="submission" date="2018-05" db="EMBL/GenBank/DDBJ databases">
        <title>Genome sequencing of Flavobacterium sp. HYN0049.</title>
        <authorList>
            <person name="Yi H."/>
            <person name="Baek C."/>
        </authorList>
    </citation>
    <scope>NUCLEOTIDE SEQUENCE [LARGE SCALE GENOMIC DNA]</scope>
    <source>
        <strain evidence="8 9">HYN0049</strain>
    </source>
</reference>
<dbReference type="Gene3D" id="3.40.50.360">
    <property type="match status" value="1"/>
</dbReference>
<keyword evidence="4 6" id="KW-0520">NAD</keyword>
<comment type="catalytic activity">
    <reaction evidence="5">
        <text>N,N-dimethyl-1,4-phenylenediamine + anthranilate + 2 NAD(+) = 2-(4-dimethylaminophenyl)diazenylbenzoate + 2 NADH + 2 H(+)</text>
        <dbReference type="Rhea" id="RHEA:55872"/>
        <dbReference type="ChEBI" id="CHEBI:15378"/>
        <dbReference type="ChEBI" id="CHEBI:15783"/>
        <dbReference type="ChEBI" id="CHEBI:16567"/>
        <dbReference type="ChEBI" id="CHEBI:57540"/>
        <dbReference type="ChEBI" id="CHEBI:57945"/>
        <dbReference type="ChEBI" id="CHEBI:71579"/>
        <dbReference type="EC" id="1.7.1.17"/>
    </reaction>
    <physiologicalReaction direction="right-to-left" evidence="5">
        <dbReference type="Rhea" id="RHEA:55874"/>
    </physiologicalReaction>
</comment>
<name>A0A2S1SIW1_9FLAO</name>
<evidence type="ECO:0000256" key="1">
    <source>
        <dbReference type="ARBA" id="ARBA00022630"/>
    </source>
</evidence>
<comment type="function">
    <text evidence="6">Quinone reductase that provides resistance to thiol-specific stress caused by electrophilic quinones.</text>
</comment>
<keyword evidence="9" id="KW-1185">Reference proteome</keyword>
<dbReference type="GO" id="GO:0016655">
    <property type="term" value="F:oxidoreductase activity, acting on NAD(P)H, quinone or similar compound as acceptor"/>
    <property type="evidence" value="ECO:0007669"/>
    <property type="project" value="InterPro"/>
</dbReference>
<keyword evidence="1 6" id="KW-0285">Flavoprotein</keyword>
<protein>
    <recommendedName>
        <fullName evidence="6">FMN dependent NADH:quinone oxidoreductase</fullName>
        <ecNumber evidence="6">1.6.5.-</ecNumber>
    </recommendedName>
    <alternativeName>
        <fullName evidence="6">Azo-dye reductase</fullName>
    </alternativeName>
    <alternativeName>
        <fullName evidence="6">FMN-dependent NADH-azo compound oxidoreductase</fullName>
    </alternativeName>
    <alternativeName>
        <fullName evidence="6">FMN-dependent NADH-azoreductase</fullName>
        <ecNumber evidence="6">1.7.1.17</ecNumber>
    </alternativeName>
</protein>
<proteinExistence type="inferred from homology"/>
<dbReference type="GO" id="GO:0016652">
    <property type="term" value="F:oxidoreductase activity, acting on NAD(P)H as acceptor"/>
    <property type="evidence" value="ECO:0007669"/>
    <property type="project" value="UniProtKB-UniRule"/>
</dbReference>
<evidence type="ECO:0000313" key="8">
    <source>
        <dbReference type="EMBL" id="AWI26277.1"/>
    </source>
</evidence>
<evidence type="ECO:0000256" key="2">
    <source>
        <dbReference type="ARBA" id="ARBA00022643"/>
    </source>
</evidence>
<keyword evidence="3 6" id="KW-0560">Oxidoreductase</keyword>
<dbReference type="InterPro" id="IPR003680">
    <property type="entry name" value="Flavodoxin_fold"/>
</dbReference>
<keyword evidence="2 6" id="KW-0288">FMN</keyword>
<evidence type="ECO:0000256" key="3">
    <source>
        <dbReference type="ARBA" id="ARBA00023002"/>
    </source>
</evidence>
<dbReference type="KEGG" id="fpal:HYN49_10395"/>
<accession>A0A2S1SIW1</accession>
<evidence type="ECO:0000256" key="5">
    <source>
        <dbReference type="ARBA" id="ARBA00048542"/>
    </source>
</evidence>
<feature type="binding site" evidence="6">
    <location>
        <begin position="16"/>
        <end position="18"/>
    </location>
    <ligand>
        <name>FMN</name>
        <dbReference type="ChEBI" id="CHEBI:58210"/>
    </ligand>
</feature>
<feature type="domain" description="Flavodoxin-like fold" evidence="7">
    <location>
        <begin position="2"/>
        <end position="187"/>
    </location>
</feature>
<dbReference type="EC" id="1.7.1.17" evidence="6"/>
<dbReference type="SUPFAM" id="SSF52218">
    <property type="entry name" value="Flavoproteins"/>
    <property type="match status" value="1"/>
</dbReference>
<evidence type="ECO:0000256" key="6">
    <source>
        <dbReference type="HAMAP-Rule" id="MF_01216"/>
    </source>
</evidence>
<dbReference type="HAMAP" id="MF_01216">
    <property type="entry name" value="Azoreductase_type1"/>
    <property type="match status" value="1"/>
</dbReference>
<dbReference type="GO" id="GO:0009055">
    <property type="term" value="F:electron transfer activity"/>
    <property type="evidence" value="ECO:0007669"/>
    <property type="project" value="UniProtKB-UniRule"/>
</dbReference>